<dbReference type="AlphaFoldDB" id="A0A838WRJ0"/>
<name>A0A838WRJ0_9CYAN</name>
<evidence type="ECO:0008006" key="3">
    <source>
        <dbReference type="Google" id="ProtNLM"/>
    </source>
</evidence>
<dbReference type="EMBL" id="VDFG01001206">
    <property type="protein sequence ID" value="MBA4467207.1"/>
    <property type="molecule type" value="Genomic_DNA"/>
</dbReference>
<protein>
    <recommendedName>
        <fullName evidence="3">Co-chaperone DjlA N-terminal domain-containing protein</fullName>
    </recommendedName>
</protein>
<gene>
    <name evidence="1" type="ORF">FHK98_18355</name>
</gene>
<organism evidence="1 2">
    <name type="scientific">Cylindrospermopsis raciborskii CS-506_A</name>
    <dbReference type="NCBI Taxonomy" id="2585140"/>
    <lineage>
        <taxon>Bacteria</taxon>
        <taxon>Bacillati</taxon>
        <taxon>Cyanobacteriota</taxon>
        <taxon>Cyanophyceae</taxon>
        <taxon>Nostocales</taxon>
        <taxon>Aphanizomenonaceae</taxon>
        <taxon>Cylindrospermopsis</taxon>
    </lineage>
</organism>
<evidence type="ECO:0000313" key="2">
    <source>
        <dbReference type="Proteomes" id="UP000538075"/>
    </source>
</evidence>
<comment type="caution">
    <text evidence="1">The sequence shown here is derived from an EMBL/GenBank/DDBJ whole genome shotgun (WGS) entry which is preliminary data.</text>
</comment>
<reference evidence="1 2" key="1">
    <citation type="journal article" date="2020" name="J. Appl. Phycol.">
        <title>Morphological changes and genome evolution in Raphidiopsis raciborskii CS-506 after 23 years in culture.</title>
        <authorList>
            <person name="Willis A."/>
            <person name="Bent S.J."/>
            <person name="Jameson I.D."/>
        </authorList>
    </citation>
    <scope>NUCLEOTIDE SEQUENCE [LARGE SCALE GENOMIC DNA]</scope>
    <source>
        <strain evidence="1 2">CS-506_A</strain>
    </source>
</reference>
<evidence type="ECO:0000313" key="1">
    <source>
        <dbReference type="EMBL" id="MBA4467207.1"/>
    </source>
</evidence>
<proteinExistence type="predicted"/>
<accession>A0A838WRJ0</accession>
<dbReference type="Proteomes" id="UP000538075">
    <property type="component" value="Unassembled WGS sequence"/>
</dbReference>
<sequence length="166" mass="18873">MSKTQSKSQLVKGTSQNPLDLKPEVAISILGLFSAANEQEGIIYTKDYPIPDLFDGLQIFDEYTEEEFNALSSTVDSYIDENKNRLEDLIPSAISSLLKLEDEGIYCEIAYVLALLIMDIDEELSEADQDYLLALQEALKIPDDRAEELIDEIFDEEYEDEEEDED</sequence>